<dbReference type="Gene3D" id="1.10.357.10">
    <property type="entry name" value="Tetracycline Repressor, domain 2"/>
    <property type="match status" value="1"/>
</dbReference>
<comment type="caution">
    <text evidence="2">The sequence shown here is derived from an EMBL/GenBank/DDBJ whole genome shotgun (WGS) entry which is preliminary data.</text>
</comment>
<dbReference type="RefSeq" id="WP_131001490.1">
    <property type="nucleotide sequence ID" value="NZ_JBHSZR010000002.1"/>
</dbReference>
<dbReference type="Pfam" id="PF08279">
    <property type="entry name" value="HTH_11"/>
    <property type="match status" value="1"/>
</dbReference>
<evidence type="ECO:0000313" key="3">
    <source>
        <dbReference type="Proteomes" id="UP000291613"/>
    </source>
</evidence>
<dbReference type="SUPFAM" id="SSF46689">
    <property type="entry name" value="Homeodomain-like"/>
    <property type="match status" value="1"/>
</dbReference>
<dbReference type="AlphaFoldDB" id="A0A4Q9GLF3"/>
<evidence type="ECO:0000259" key="1">
    <source>
        <dbReference type="Pfam" id="PF08279"/>
    </source>
</evidence>
<organism evidence="2 3">
    <name type="scientific">Hansschlegelia quercus</name>
    <dbReference type="NCBI Taxonomy" id="2528245"/>
    <lineage>
        <taxon>Bacteria</taxon>
        <taxon>Pseudomonadati</taxon>
        <taxon>Pseudomonadota</taxon>
        <taxon>Alphaproteobacteria</taxon>
        <taxon>Hyphomicrobiales</taxon>
        <taxon>Methylopilaceae</taxon>
        <taxon>Hansschlegelia</taxon>
    </lineage>
</organism>
<dbReference type="Proteomes" id="UP000291613">
    <property type="component" value="Unassembled WGS sequence"/>
</dbReference>
<reference evidence="2 3" key="1">
    <citation type="submission" date="2019-02" db="EMBL/GenBank/DDBJ databases">
        <title>Hansschlegelia quercus sp. nov., a novel methylotrophic bacterium from buds of oak (Quercus robur L.).</title>
        <authorList>
            <person name="Agafonova N.V."/>
            <person name="Kaparullina E.N."/>
            <person name="Grouzdev D.S."/>
            <person name="Doronina N.V."/>
        </authorList>
    </citation>
    <scope>NUCLEOTIDE SEQUENCE [LARGE SCALE GENOMIC DNA]</scope>
    <source>
        <strain evidence="2 3">Dub</strain>
    </source>
</reference>
<protein>
    <submittedName>
        <fullName evidence="2">Helix-turn-helix domain-containing protein</fullName>
    </submittedName>
</protein>
<dbReference type="OrthoDB" id="9800103at2"/>
<evidence type="ECO:0000313" key="2">
    <source>
        <dbReference type="EMBL" id="TBN55239.1"/>
    </source>
</evidence>
<dbReference type="InterPro" id="IPR009057">
    <property type="entry name" value="Homeodomain-like_sf"/>
</dbReference>
<dbReference type="EMBL" id="SIUB01000001">
    <property type="protein sequence ID" value="TBN55239.1"/>
    <property type="molecule type" value="Genomic_DNA"/>
</dbReference>
<name>A0A4Q9GLF3_9HYPH</name>
<proteinExistence type="predicted"/>
<dbReference type="InterPro" id="IPR013196">
    <property type="entry name" value="HTH_11"/>
</dbReference>
<keyword evidence="3" id="KW-1185">Reference proteome</keyword>
<sequence length="39" mass="4346">MLRAETPTISAAEIAERLDVSRTTLYVYFPRTAITCEGV</sequence>
<gene>
    <name evidence="2" type="ORF">EYR15_03665</name>
</gene>
<accession>A0A4Q9GLF3</accession>
<feature type="domain" description="Helix-turn-helix type 11" evidence="1">
    <location>
        <begin position="1"/>
        <end position="26"/>
    </location>
</feature>